<dbReference type="Gramene" id="KGN64588">
    <property type="protein sequence ID" value="KGN64588"/>
    <property type="gene ID" value="Csa_1G066570"/>
</dbReference>
<dbReference type="EMBL" id="CM002922">
    <property type="protein sequence ID" value="KGN64588.1"/>
    <property type="molecule type" value="Genomic_DNA"/>
</dbReference>
<reference evidence="5 6" key="2">
    <citation type="journal article" date="2009" name="PLoS ONE">
        <title>An integrated genetic and cytogenetic map of the cucumber genome.</title>
        <authorList>
            <person name="Ren Y."/>
            <person name="Zhang Z."/>
            <person name="Liu J."/>
            <person name="Staub J.E."/>
            <person name="Han Y."/>
            <person name="Cheng Z."/>
            <person name="Li X."/>
            <person name="Lu J."/>
            <person name="Miao H."/>
            <person name="Kang H."/>
            <person name="Xie B."/>
            <person name="Gu X."/>
            <person name="Wang X."/>
            <person name="Du Y."/>
            <person name="Jin W."/>
            <person name="Huang S."/>
        </authorList>
    </citation>
    <scope>NUCLEOTIDE SEQUENCE [LARGE SCALE GENOMIC DNA]</scope>
    <source>
        <strain evidence="6">cv. 9930</strain>
    </source>
</reference>
<dbReference type="SUPFAM" id="SSF48239">
    <property type="entry name" value="Terpenoid cyclases/Protein prenyltransferases"/>
    <property type="match status" value="1"/>
</dbReference>
<reference evidence="5 6" key="1">
    <citation type="journal article" date="2009" name="Nat. Genet.">
        <title>The genome of the cucumber, Cucumis sativus L.</title>
        <authorList>
            <person name="Huang S."/>
            <person name="Li R."/>
            <person name="Zhang Z."/>
            <person name="Li L."/>
            <person name="Gu X."/>
            <person name="Fan W."/>
            <person name="Lucas W.J."/>
            <person name="Wang X."/>
            <person name="Xie B."/>
            <person name="Ni P."/>
            <person name="Ren Y."/>
            <person name="Zhu H."/>
            <person name="Li J."/>
            <person name="Lin K."/>
            <person name="Jin W."/>
            <person name="Fei Z."/>
            <person name="Li G."/>
            <person name="Staub J."/>
            <person name="Kilian A."/>
            <person name="van der Vossen E.A."/>
            <person name="Wu Y."/>
            <person name="Guo J."/>
            <person name="He J."/>
            <person name="Jia Z."/>
            <person name="Ren Y."/>
            <person name="Tian G."/>
            <person name="Lu Y."/>
            <person name="Ruan J."/>
            <person name="Qian W."/>
            <person name="Wang M."/>
            <person name="Huang Q."/>
            <person name="Li B."/>
            <person name="Xuan Z."/>
            <person name="Cao J."/>
            <person name="Asan"/>
            <person name="Wu Z."/>
            <person name="Zhang J."/>
            <person name="Cai Q."/>
            <person name="Bai Y."/>
            <person name="Zhao B."/>
            <person name="Han Y."/>
            <person name="Li Y."/>
            <person name="Li X."/>
            <person name="Wang S."/>
            <person name="Shi Q."/>
            <person name="Liu S."/>
            <person name="Cho W.K."/>
            <person name="Kim J.Y."/>
            <person name="Xu Y."/>
            <person name="Heller-Uszynska K."/>
            <person name="Miao H."/>
            <person name="Cheng Z."/>
            <person name="Zhang S."/>
            <person name="Wu J."/>
            <person name="Yang Y."/>
            <person name="Kang H."/>
            <person name="Li M."/>
            <person name="Liang H."/>
            <person name="Ren X."/>
            <person name="Shi Z."/>
            <person name="Wen M."/>
            <person name="Jian M."/>
            <person name="Yang H."/>
            <person name="Zhang G."/>
            <person name="Yang Z."/>
            <person name="Chen R."/>
            <person name="Liu S."/>
            <person name="Li J."/>
            <person name="Ma L."/>
            <person name="Liu H."/>
            <person name="Zhou Y."/>
            <person name="Zhao J."/>
            <person name="Fang X."/>
            <person name="Li G."/>
            <person name="Fang L."/>
            <person name="Li Y."/>
            <person name="Liu D."/>
            <person name="Zheng H."/>
            <person name="Zhang Y."/>
            <person name="Qin N."/>
            <person name="Li Z."/>
            <person name="Yang G."/>
            <person name="Yang S."/>
            <person name="Bolund L."/>
            <person name="Kristiansen K."/>
            <person name="Zheng H."/>
            <person name="Li S."/>
            <person name="Zhang X."/>
            <person name="Yang H."/>
            <person name="Wang J."/>
            <person name="Sun R."/>
            <person name="Zhang B."/>
            <person name="Jiang S."/>
            <person name="Wang J."/>
            <person name="Du Y."/>
            <person name="Li S."/>
        </authorList>
    </citation>
    <scope>NUCLEOTIDE SEQUENCE [LARGE SCALE GENOMIC DNA]</scope>
    <source>
        <strain evidence="6">cv. 9930</strain>
    </source>
</reference>
<protein>
    <recommendedName>
        <fullName evidence="4">Terpene synthase N-terminal domain-containing protein</fullName>
    </recommendedName>
</protein>
<dbReference type="InterPro" id="IPR001906">
    <property type="entry name" value="Terpene_synth_N"/>
</dbReference>
<dbReference type="InterPro" id="IPR036965">
    <property type="entry name" value="Terpene_synth_N_sf"/>
</dbReference>
<keyword evidence="6" id="KW-1185">Reference proteome</keyword>
<evidence type="ECO:0000256" key="1">
    <source>
        <dbReference type="ARBA" id="ARBA00001946"/>
    </source>
</evidence>
<dbReference type="InterPro" id="IPR050148">
    <property type="entry name" value="Terpene_synthase-like"/>
</dbReference>
<evidence type="ECO:0000256" key="2">
    <source>
        <dbReference type="ARBA" id="ARBA00022842"/>
    </source>
</evidence>
<dbReference type="InterPro" id="IPR008930">
    <property type="entry name" value="Terpenoid_cyclase/PrenylTrfase"/>
</dbReference>
<sequence length="124" mass="14186">MAETKFPVKRLYTSNEQCPVQLKPPQNSVLFSNSSSFQLLSNNSHEADLMSFSLDDPLETLNLIDAVQRLGLDYRFQTEIDAILERHYAIFVGQEGDGMNDDDLHEVALRFRLLRQRGYFVSSA</sequence>
<evidence type="ECO:0000313" key="6">
    <source>
        <dbReference type="Proteomes" id="UP000029981"/>
    </source>
</evidence>
<dbReference type="STRING" id="3659.A0A0A0LS57"/>
<reference evidence="5 6" key="3">
    <citation type="journal article" date="2010" name="BMC Genomics">
        <title>Transcriptome sequencing and comparative analysis of cucumber flowers with different sex types.</title>
        <authorList>
            <person name="Guo S."/>
            <person name="Zheng Y."/>
            <person name="Joung J.G."/>
            <person name="Liu S."/>
            <person name="Zhang Z."/>
            <person name="Crasta O.R."/>
            <person name="Sobral B.W."/>
            <person name="Xu Y."/>
            <person name="Huang S."/>
            <person name="Fei Z."/>
        </authorList>
    </citation>
    <scope>NUCLEOTIDE SEQUENCE [LARGE SCALE GENOMIC DNA]</scope>
    <source>
        <strain evidence="6">cv. 9930</strain>
    </source>
</reference>
<keyword evidence="3" id="KW-0456">Lyase</keyword>
<dbReference type="PANTHER" id="PTHR31225">
    <property type="entry name" value="OS04G0344100 PROTEIN-RELATED"/>
    <property type="match status" value="1"/>
</dbReference>
<dbReference type="GO" id="GO:0010333">
    <property type="term" value="F:terpene synthase activity"/>
    <property type="evidence" value="ECO:0007669"/>
    <property type="project" value="InterPro"/>
</dbReference>
<gene>
    <name evidence="5" type="ORF">Csa_1G066570</name>
</gene>
<evidence type="ECO:0000256" key="3">
    <source>
        <dbReference type="ARBA" id="ARBA00023239"/>
    </source>
</evidence>
<proteinExistence type="predicted"/>
<keyword evidence="2" id="KW-0460">Magnesium</keyword>
<reference evidence="5 6" key="4">
    <citation type="journal article" date="2011" name="BMC Genomics">
        <title>RNA-Seq improves annotation of protein-coding genes in the cucumber genome.</title>
        <authorList>
            <person name="Li Z."/>
            <person name="Zhang Z."/>
            <person name="Yan P."/>
            <person name="Huang S."/>
            <person name="Fei Z."/>
            <person name="Lin K."/>
        </authorList>
    </citation>
    <scope>NUCLEOTIDE SEQUENCE [LARGE SCALE GENOMIC DNA]</scope>
    <source>
        <strain evidence="6">cv. 9930</strain>
    </source>
</reference>
<dbReference type="Pfam" id="PF01397">
    <property type="entry name" value="Terpene_synth"/>
    <property type="match status" value="1"/>
</dbReference>
<feature type="domain" description="Terpene synthase N-terminal" evidence="4">
    <location>
        <begin position="55"/>
        <end position="123"/>
    </location>
</feature>
<accession>A0A0A0LS57</accession>
<dbReference type="Proteomes" id="UP000029981">
    <property type="component" value="Chromosome 1"/>
</dbReference>
<evidence type="ECO:0000259" key="4">
    <source>
        <dbReference type="Pfam" id="PF01397"/>
    </source>
</evidence>
<dbReference type="PANTHER" id="PTHR31225:SF0">
    <property type="entry name" value="S-(+)-LINALOOL SYNTHASE, CHLOROPLASTIC"/>
    <property type="match status" value="1"/>
</dbReference>
<dbReference type="GO" id="GO:0016114">
    <property type="term" value="P:terpenoid biosynthetic process"/>
    <property type="evidence" value="ECO:0007669"/>
    <property type="project" value="InterPro"/>
</dbReference>
<dbReference type="AlphaFoldDB" id="A0A0A0LS57"/>
<dbReference type="Gene3D" id="1.50.10.130">
    <property type="entry name" value="Terpene synthase, N-terminal domain"/>
    <property type="match status" value="1"/>
</dbReference>
<name>A0A0A0LS57_CUCSA</name>
<comment type="cofactor">
    <cofactor evidence="1">
        <name>Mg(2+)</name>
        <dbReference type="ChEBI" id="CHEBI:18420"/>
    </cofactor>
</comment>
<evidence type="ECO:0000313" key="5">
    <source>
        <dbReference type="EMBL" id="KGN64588.1"/>
    </source>
</evidence>
<organism evidence="5 6">
    <name type="scientific">Cucumis sativus</name>
    <name type="common">Cucumber</name>
    <dbReference type="NCBI Taxonomy" id="3659"/>
    <lineage>
        <taxon>Eukaryota</taxon>
        <taxon>Viridiplantae</taxon>
        <taxon>Streptophyta</taxon>
        <taxon>Embryophyta</taxon>
        <taxon>Tracheophyta</taxon>
        <taxon>Spermatophyta</taxon>
        <taxon>Magnoliopsida</taxon>
        <taxon>eudicotyledons</taxon>
        <taxon>Gunneridae</taxon>
        <taxon>Pentapetalae</taxon>
        <taxon>rosids</taxon>
        <taxon>fabids</taxon>
        <taxon>Cucurbitales</taxon>
        <taxon>Cucurbitaceae</taxon>
        <taxon>Benincaseae</taxon>
        <taxon>Cucumis</taxon>
    </lineage>
</organism>